<dbReference type="SUPFAM" id="SSF102400">
    <property type="entry name" value="DNA polymerase III chi subunit"/>
    <property type="match status" value="1"/>
</dbReference>
<reference evidence="1 2" key="1">
    <citation type="submission" date="2017-03" db="EMBL/GenBank/DDBJ databases">
        <title>Complete genome sequence of Blastomonas fulva degrading microcsystin LR.</title>
        <authorList>
            <person name="Lee H.-g."/>
            <person name="Jin L."/>
            <person name="oh H.-M."/>
        </authorList>
    </citation>
    <scope>NUCLEOTIDE SEQUENCE [LARGE SCALE GENOMIC DNA]</scope>
    <source>
        <strain evidence="1 2">T2</strain>
    </source>
</reference>
<gene>
    <name evidence="1" type="ORF">B5J99_12650</name>
</gene>
<organism evidence="1 2">
    <name type="scientific">Blastomonas fulva</name>
    <dbReference type="NCBI Taxonomy" id="1550728"/>
    <lineage>
        <taxon>Bacteria</taxon>
        <taxon>Pseudomonadati</taxon>
        <taxon>Pseudomonadota</taxon>
        <taxon>Alphaproteobacteria</taxon>
        <taxon>Sphingomonadales</taxon>
        <taxon>Sphingomonadaceae</taxon>
        <taxon>Blastomonas</taxon>
    </lineage>
</organism>
<accession>A0ABN5B5W2</accession>
<dbReference type="GeneID" id="303486423"/>
<dbReference type="Gene3D" id="3.40.50.10110">
    <property type="entry name" value="DNA polymerase III subunit chi"/>
    <property type="match status" value="1"/>
</dbReference>
<dbReference type="Pfam" id="PF04364">
    <property type="entry name" value="DNA_pol3_chi"/>
    <property type="match status" value="1"/>
</dbReference>
<dbReference type="PANTHER" id="PTHR38767:SF1">
    <property type="entry name" value="DNA POLYMERASE III SUBUNIT CHI"/>
    <property type="match status" value="1"/>
</dbReference>
<dbReference type="Proteomes" id="UP000258016">
    <property type="component" value="Chromosome"/>
</dbReference>
<evidence type="ECO:0000313" key="1">
    <source>
        <dbReference type="EMBL" id="ASR52201.1"/>
    </source>
</evidence>
<dbReference type="RefSeq" id="WP_117352567.1">
    <property type="nucleotide sequence ID" value="NZ_CP020083.1"/>
</dbReference>
<keyword evidence="2" id="KW-1185">Reference proteome</keyword>
<dbReference type="EMBL" id="CP020083">
    <property type="protein sequence ID" value="ASR52201.1"/>
    <property type="molecule type" value="Genomic_DNA"/>
</dbReference>
<proteinExistence type="predicted"/>
<name>A0ABN5B5W2_9SPHN</name>
<dbReference type="InterPro" id="IPR036768">
    <property type="entry name" value="PolIII_chi_sf"/>
</dbReference>
<evidence type="ECO:0000313" key="2">
    <source>
        <dbReference type="Proteomes" id="UP000258016"/>
    </source>
</evidence>
<dbReference type="InterPro" id="IPR007459">
    <property type="entry name" value="DNA_pol3_chi"/>
</dbReference>
<protein>
    <submittedName>
        <fullName evidence="1">DNA polymerase III subunit chi</fullName>
    </submittedName>
</protein>
<dbReference type="PANTHER" id="PTHR38767">
    <property type="entry name" value="DNA POLYMERASE III SUBUNIT CHI"/>
    <property type="match status" value="1"/>
</dbReference>
<sequence length="154" mass="17190">MQVDFYHLTRDPAERVLPVLATRTLALGERMLIVSADAGHRASLSQALWTHKPESFLAHGDIDAPNPQVQPLLLADRVEAANGACFVVLADGQWRDEALAFARTFLLFNDATIADARKAWVTLGTHDGLERHYWKQDGGKWVEQTSGRRQDQSD</sequence>